<evidence type="ECO:0008006" key="2">
    <source>
        <dbReference type="Google" id="ProtNLM"/>
    </source>
</evidence>
<reference evidence="1" key="1">
    <citation type="submission" date="2018-05" db="EMBL/GenBank/DDBJ databases">
        <authorList>
            <person name="Lanie J.A."/>
            <person name="Ng W.-L."/>
            <person name="Kazmierczak K.M."/>
            <person name="Andrzejewski T.M."/>
            <person name="Davidsen T.M."/>
            <person name="Wayne K.J."/>
            <person name="Tettelin H."/>
            <person name="Glass J.I."/>
            <person name="Rusch D."/>
            <person name="Podicherti R."/>
            <person name="Tsui H.-C.T."/>
            <person name="Winkler M.E."/>
        </authorList>
    </citation>
    <scope>NUCLEOTIDE SEQUENCE</scope>
</reference>
<proteinExistence type="predicted"/>
<sequence length="159" mass="17572">SISLFMSCSFVTDSKDSDSIISPMVGTWNVTNIKYFSTLDCSGVPTENIDVNSLEQLAEYGLDEYQSKITITMDLFIILIHTISSDTSDVRVESVTTGIVLDHGDQFCVIWDTGDGDECDECRNYTINGDEVKIISKNCPLPIPPNPNGPCEIYTLVKQ</sequence>
<name>A0A383EI16_9ZZZZ</name>
<feature type="non-terminal residue" evidence="1">
    <location>
        <position position="1"/>
    </location>
</feature>
<gene>
    <name evidence="1" type="ORF">METZ01_LOCUS508789</name>
</gene>
<dbReference type="AlphaFoldDB" id="A0A383EI16"/>
<accession>A0A383EI16</accession>
<protein>
    <recommendedName>
        <fullName evidence="2">Lipocalin-like domain-containing protein</fullName>
    </recommendedName>
</protein>
<evidence type="ECO:0000313" key="1">
    <source>
        <dbReference type="EMBL" id="SVE55935.1"/>
    </source>
</evidence>
<organism evidence="1">
    <name type="scientific">marine metagenome</name>
    <dbReference type="NCBI Taxonomy" id="408172"/>
    <lineage>
        <taxon>unclassified sequences</taxon>
        <taxon>metagenomes</taxon>
        <taxon>ecological metagenomes</taxon>
    </lineage>
</organism>
<dbReference type="EMBL" id="UINC01225738">
    <property type="protein sequence ID" value="SVE55935.1"/>
    <property type="molecule type" value="Genomic_DNA"/>
</dbReference>